<dbReference type="AlphaFoldDB" id="A0AAD6QTU2"/>
<protein>
    <submittedName>
        <fullName evidence="1">Uncharacterized protein</fullName>
    </submittedName>
</protein>
<keyword evidence="2" id="KW-1185">Reference proteome</keyword>
<dbReference type="EMBL" id="JAQIZT010000005">
    <property type="protein sequence ID" value="KAJ6996399.1"/>
    <property type="molecule type" value="Genomic_DNA"/>
</dbReference>
<proteinExistence type="predicted"/>
<accession>A0AAD6QTU2</accession>
<reference evidence="1" key="1">
    <citation type="journal article" date="2023" name="Mol. Ecol. Resour.">
        <title>Chromosome-level genome assembly of a triploid poplar Populus alba 'Berolinensis'.</title>
        <authorList>
            <person name="Chen S."/>
            <person name="Yu Y."/>
            <person name="Wang X."/>
            <person name="Wang S."/>
            <person name="Zhang T."/>
            <person name="Zhou Y."/>
            <person name="He R."/>
            <person name="Meng N."/>
            <person name="Wang Y."/>
            <person name="Liu W."/>
            <person name="Liu Z."/>
            <person name="Liu J."/>
            <person name="Guo Q."/>
            <person name="Huang H."/>
            <person name="Sederoff R.R."/>
            <person name="Wang G."/>
            <person name="Qu G."/>
            <person name="Chen S."/>
        </authorList>
    </citation>
    <scope>NUCLEOTIDE SEQUENCE</scope>
    <source>
        <strain evidence="1">SC-2020</strain>
    </source>
</reference>
<evidence type="ECO:0000313" key="2">
    <source>
        <dbReference type="Proteomes" id="UP001164929"/>
    </source>
</evidence>
<dbReference type="Proteomes" id="UP001164929">
    <property type="component" value="Chromosome 5"/>
</dbReference>
<comment type="caution">
    <text evidence="1">The sequence shown here is derived from an EMBL/GenBank/DDBJ whole genome shotgun (WGS) entry which is preliminary data.</text>
</comment>
<organism evidence="1 2">
    <name type="scientific">Populus alba x Populus x berolinensis</name>
    <dbReference type="NCBI Taxonomy" id="444605"/>
    <lineage>
        <taxon>Eukaryota</taxon>
        <taxon>Viridiplantae</taxon>
        <taxon>Streptophyta</taxon>
        <taxon>Embryophyta</taxon>
        <taxon>Tracheophyta</taxon>
        <taxon>Spermatophyta</taxon>
        <taxon>Magnoliopsida</taxon>
        <taxon>eudicotyledons</taxon>
        <taxon>Gunneridae</taxon>
        <taxon>Pentapetalae</taxon>
        <taxon>rosids</taxon>
        <taxon>fabids</taxon>
        <taxon>Malpighiales</taxon>
        <taxon>Salicaceae</taxon>
        <taxon>Saliceae</taxon>
        <taxon>Populus</taxon>
    </lineage>
</organism>
<sequence length="60" mass="6678">MALGSTKQGLVLREGSNRKLLPPIGGKTKHQILACFMKKMEVMIQKTILFLLCWSGDETS</sequence>
<evidence type="ECO:0000313" key="1">
    <source>
        <dbReference type="EMBL" id="KAJ6996399.1"/>
    </source>
</evidence>
<name>A0AAD6QTU2_9ROSI</name>
<gene>
    <name evidence="1" type="ORF">NC653_013110</name>
</gene>